<keyword evidence="6" id="KW-0997">Cell inner membrane</keyword>
<dbReference type="Pfam" id="PF04205">
    <property type="entry name" value="FMN_bind"/>
    <property type="match status" value="1"/>
</dbReference>
<accession>A0A1H9FZ24</accession>
<dbReference type="InterPro" id="IPR010209">
    <property type="entry name" value="Ion_transpt_RnfG/RsxG"/>
</dbReference>
<dbReference type="AlphaFoldDB" id="A0A1H9FZ24"/>
<keyword evidence="2 6" id="KW-0597">Phosphoprotein</keyword>
<evidence type="ECO:0000259" key="7">
    <source>
        <dbReference type="SMART" id="SM00900"/>
    </source>
</evidence>
<evidence type="ECO:0000256" key="6">
    <source>
        <dbReference type="HAMAP-Rule" id="MF_00479"/>
    </source>
</evidence>
<keyword evidence="1 6" id="KW-0813">Transport</keyword>
<gene>
    <name evidence="6" type="primary">rnfG</name>
    <name evidence="8" type="ORF">SAMN05421693_1317</name>
</gene>
<feature type="domain" description="FMN-binding" evidence="7">
    <location>
        <begin position="99"/>
        <end position="191"/>
    </location>
</feature>
<evidence type="ECO:0000256" key="1">
    <source>
        <dbReference type="ARBA" id="ARBA00022448"/>
    </source>
</evidence>
<comment type="similarity">
    <text evidence="6">Belongs to the RnfG family.</text>
</comment>
<dbReference type="PANTHER" id="PTHR36118:SF1">
    <property type="entry name" value="ION-TRANSLOCATING OXIDOREDUCTASE COMPLEX SUBUNIT G"/>
    <property type="match status" value="1"/>
</dbReference>
<dbReference type="GO" id="GO:0010181">
    <property type="term" value="F:FMN binding"/>
    <property type="evidence" value="ECO:0007669"/>
    <property type="project" value="InterPro"/>
</dbReference>
<keyword evidence="9" id="KW-1185">Reference proteome</keyword>
<evidence type="ECO:0000313" key="8">
    <source>
        <dbReference type="EMBL" id="SEQ43069.1"/>
    </source>
</evidence>
<proteinExistence type="inferred from homology"/>
<dbReference type="RefSeq" id="WP_090209057.1">
    <property type="nucleotide sequence ID" value="NZ_FOFO01000031.1"/>
</dbReference>
<dbReference type="PANTHER" id="PTHR36118">
    <property type="entry name" value="ION-TRANSLOCATING OXIDOREDUCTASE COMPLEX SUBUNIT G"/>
    <property type="match status" value="1"/>
</dbReference>
<dbReference type="GO" id="GO:0005886">
    <property type="term" value="C:plasma membrane"/>
    <property type="evidence" value="ECO:0007669"/>
    <property type="project" value="UniProtKB-SubCell"/>
</dbReference>
<dbReference type="EMBL" id="FOFO01000031">
    <property type="protein sequence ID" value="SEQ43069.1"/>
    <property type="molecule type" value="Genomic_DNA"/>
</dbReference>
<comment type="subunit">
    <text evidence="6">The complex is composed of six subunits: RnfA, RnfB, RnfC, RnfD, RnfE and RnfG.</text>
</comment>
<name>A0A1H9FZ24_9GAMM</name>
<dbReference type="EC" id="7.-.-.-" evidence="6"/>
<protein>
    <recommendedName>
        <fullName evidence="6">Ion-translocating oxidoreductase complex subunit G</fullName>
        <ecNumber evidence="6">7.-.-.-</ecNumber>
    </recommendedName>
    <alternativeName>
        <fullName evidence="6">Rnf electron transport complex subunit G</fullName>
    </alternativeName>
</protein>
<dbReference type="NCBIfam" id="TIGR01947">
    <property type="entry name" value="rnfG"/>
    <property type="match status" value="1"/>
</dbReference>
<keyword evidence="6" id="KW-1133">Transmembrane helix</keyword>
<dbReference type="SMART" id="SM00900">
    <property type="entry name" value="FMN_bind"/>
    <property type="match status" value="1"/>
</dbReference>
<keyword evidence="6" id="KW-1003">Cell membrane</keyword>
<dbReference type="PIRSF" id="PIRSF006091">
    <property type="entry name" value="E_trnsport_RnfG"/>
    <property type="match status" value="1"/>
</dbReference>
<evidence type="ECO:0000256" key="2">
    <source>
        <dbReference type="ARBA" id="ARBA00022553"/>
    </source>
</evidence>
<dbReference type="NCBIfam" id="NF002519">
    <property type="entry name" value="PRK01908.1"/>
    <property type="match status" value="1"/>
</dbReference>
<evidence type="ECO:0000256" key="3">
    <source>
        <dbReference type="ARBA" id="ARBA00022630"/>
    </source>
</evidence>
<keyword evidence="6" id="KW-0812">Transmembrane</keyword>
<keyword evidence="3 6" id="KW-0285">Flavoprotein</keyword>
<evidence type="ECO:0000256" key="4">
    <source>
        <dbReference type="ARBA" id="ARBA00022643"/>
    </source>
</evidence>
<keyword evidence="6" id="KW-1278">Translocase</keyword>
<evidence type="ECO:0000313" key="9">
    <source>
        <dbReference type="Proteomes" id="UP000199496"/>
    </source>
</evidence>
<organism evidence="8 9">
    <name type="scientific">Ectothiorhodospira magna</name>
    <dbReference type="NCBI Taxonomy" id="867345"/>
    <lineage>
        <taxon>Bacteria</taxon>
        <taxon>Pseudomonadati</taxon>
        <taxon>Pseudomonadota</taxon>
        <taxon>Gammaproteobacteria</taxon>
        <taxon>Chromatiales</taxon>
        <taxon>Ectothiorhodospiraceae</taxon>
        <taxon>Ectothiorhodospira</taxon>
    </lineage>
</organism>
<keyword evidence="4 6" id="KW-0288">FMN</keyword>
<dbReference type="GO" id="GO:0022900">
    <property type="term" value="P:electron transport chain"/>
    <property type="evidence" value="ECO:0007669"/>
    <property type="project" value="UniProtKB-UniRule"/>
</dbReference>
<sequence>MLREIYLSTALLAAFGLVGAGLVALVHMGTAERIEANREAATLARLHEILPDGEYDNDIINDTTVLSHALLGGGQHLVYRARRNDEPVAAVFTVIARGGYSGDIHLLVGVRENGQVAGVRVISHRETPGLGDDIEASRSDWILGFDNLALDDPPMERWAVQRDGGIFDQFTGATITPRAVVRAVRDTLIYFDTHREQVFTPIPVDPTDEEAHADE</sequence>
<comment type="subcellular location">
    <subcellularLocation>
        <location evidence="6">Cell inner membrane</location>
        <topology evidence="6">Single-pass membrane protein</topology>
    </subcellularLocation>
</comment>
<dbReference type="OrthoDB" id="9784165at2"/>
<keyword evidence="5 6" id="KW-0249">Electron transport</keyword>
<dbReference type="Proteomes" id="UP000199496">
    <property type="component" value="Unassembled WGS sequence"/>
</dbReference>
<evidence type="ECO:0000256" key="5">
    <source>
        <dbReference type="ARBA" id="ARBA00022982"/>
    </source>
</evidence>
<dbReference type="STRING" id="867345.SAMN05421693_1317"/>
<dbReference type="HAMAP" id="MF_00479">
    <property type="entry name" value="RsxG_RnfG"/>
    <property type="match status" value="1"/>
</dbReference>
<comment type="cofactor">
    <cofactor evidence="6">
        <name>FMN</name>
        <dbReference type="ChEBI" id="CHEBI:58210"/>
    </cofactor>
</comment>
<comment type="function">
    <text evidence="6">Part of a membrane-bound complex that couples electron transfer with translocation of ions across the membrane.</text>
</comment>
<feature type="modified residue" description="FMN phosphoryl threonine" evidence="6">
    <location>
        <position position="174"/>
    </location>
</feature>
<keyword evidence="6" id="KW-0472">Membrane</keyword>
<dbReference type="InterPro" id="IPR007329">
    <property type="entry name" value="FMN-bd"/>
</dbReference>
<reference evidence="8 9" key="1">
    <citation type="submission" date="2016-10" db="EMBL/GenBank/DDBJ databases">
        <authorList>
            <person name="de Groot N.N."/>
        </authorList>
    </citation>
    <scope>NUCLEOTIDE SEQUENCE [LARGE SCALE GENOMIC DNA]</scope>
    <source>
        <strain evidence="8 9">B7-7</strain>
    </source>
</reference>
<dbReference type="GO" id="GO:0009055">
    <property type="term" value="F:electron transfer activity"/>
    <property type="evidence" value="ECO:0007669"/>
    <property type="project" value="InterPro"/>
</dbReference>